<dbReference type="PANTHER" id="PTHR43415">
    <property type="entry name" value="SPERMIDINE N(1)-ACETYLTRANSFERASE"/>
    <property type="match status" value="1"/>
</dbReference>
<evidence type="ECO:0000259" key="1">
    <source>
        <dbReference type="PROSITE" id="PS51186"/>
    </source>
</evidence>
<name>A0A1H7H216_RUMAL</name>
<accession>A0A1H7H216</accession>
<dbReference type="InterPro" id="IPR000182">
    <property type="entry name" value="GNAT_dom"/>
</dbReference>
<organism evidence="2 3">
    <name type="scientific">Ruminococcus albus</name>
    <dbReference type="NCBI Taxonomy" id="1264"/>
    <lineage>
        <taxon>Bacteria</taxon>
        <taxon>Bacillati</taxon>
        <taxon>Bacillota</taxon>
        <taxon>Clostridia</taxon>
        <taxon>Eubacteriales</taxon>
        <taxon>Oscillospiraceae</taxon>
        <taxon>Ruminococcus</taxon>
    </lineage>
</organism>
<evidence type="ECO:0000313" key="3">
    <source>
        <dbReference type="Proteomes" id="UP000186015"/>
    </source>
</evidence>
<dbReference type="AlphaFoldDB" id="A0A1H7H216"/>
<gene>
    <name evidence="2" type="ORF">SAMN05216469_102318</name>
</gene>
<dbReference type="PROSITE" id="PS51186">
    <property type="entry name" value="GNAT"/>
    <property type="match status" value="1"/>
</dbReference>
<dbReference type="Pfam" id="PF00583">
    <property type="entry name" value="Acetyltransf_1"/>
    <property type="match status" value="1"/>
</dbReference>
<dbReference type="SUPFAM" id="SSF55729">
    <property type="entry name" value="Acyl-CoA N-acyltransferases (Nat)"/>
    <property type="match status" value="1"/>
</dbReference>
<reference evidence="2 3" key="1">
    <citation type="submission" date="2016-10" db="EMBL/GenBank/DDBJ databases">
        <authorList>
            <person name="de Groot N.N."/>
        </authorList>
    </citation>
    <scope>NUCLEOTIDE SEQUENCE [LARGE SCALE GENOMIC DNA]</scope>
    <source>
        <strain evidence="2 3">KH2T6</strain>
    </source>
</reference>
<sequence>MMRFRPYKSCDAEKIVSWIKDEYGFRQWSADRFGKFPLTADELNAHYAGQAYNDSFFEFTACDEKGICGHMIIRFTDEEKKIARFGFVIVDSERRGEGLGRKMLELAKEYTRDFLEAEKITLGVFENNPAAMNCYLAAGFRVVGTDVGFYSYHGEDWKCTEMECIL</sequence>
<dbReference type="InterPro" id="IPR016181">
    <property type="entry name" value="Acyl_CoA_acyltransferase"/>
</dbReference>
<dbReference type="PANTHER" id="PTHR43415:SF5">
    <property type="entry name" value="ACETYLTRANSFERASE"/>
    <property type="match status" value="1"/>
</dbReference>
<dbReference type="GO" id="GO:0016747">
    <property type="term" value="F:acyltransferase activity, transferring groups other than amino-acyl groups"/>
    <property type="evidence" value="ECO:0007669"/>
    <property type="project" value="InterPro"/>
</dbReference>
<feature type="domain" description="N-acetyltransferase" evidence="1">
    <location>
        <begin position="2"/>
        <end position="166"/>
    </location>
</feature>
<evidence type="ECO:0000313" key="2">
    <source>
        <dbReference type="EMBL" id="SEK43332.1"/>
    </source>
</evidence>
<keyword evidence="2" id="KW-0808">Transferase</keyword>
<dbReference type="Gene3D" id="3.40.630.30">
    <property type="match status" value="1"/>
</dbReference>
<protein>
    <submittedName>
        <fullName evidence="2">Protein N-acetyltransferase, RimJ/RimL family</fullName>
    </submittedName>
</protein>
<dbReference type="EMBL" id="FOAT01000002">
    <property type="protein sequence ID" value="SEK43332.1"/>
    <property type="molecule type" value="Genomic_DNA"/>
</dbReference>
<dbReference type="Proteomes" id="UP000186015">
    <property type="component" value="Unassembled WGS sequence"/>
</dbReference>
<proteinExistence type="predicted"/>
<dbReference type="CDD" id="cd04301">
    <property type="entry name" value="NAT_SF"/>
    <property type="match status" value="1"/>
</dbReference>